<dbReference type="RefSeq" id="WP_343927055.1">
    <property type="nucleotide sequence ID" value="NZ_BAAAEN010000001.1"/>
</dbReference>
<dbReference type="InterPro" id="IPR058627">
    <property type="entry name" value="MdtA-like_C"/>
</dbReference>
<sequence>MFRFRKRALAVTLGVAVLGVAGGIAVQRMPALAGQEEAPAAPAPAAAVDVAEVVSRTITDWRGYSGRLEAVDRVEIRPLVSGTLTAVHFQDGALVRKGDVLFTIDPRPYAAEVARVQGQLAAAEARDAYAASELARGQRLLSDNAIAKRDFEEKQNAAREAAANLQAARAALEAARLNLEYTRITAPVTGRISRAQVTVGNVVAAGAASAPLTTLVSTARMYAAFDVDEPTYLKMAQASRAGSGAIPVYLGLANEEGHPRKGTVSFIDNRLDVASGTIRVRAVFDNPDGQLIPGLYARVQLGGGKPRDALLIDERAVGTDQDKRFVLVLDEGNRARYREVRLGSASGGLRVVDAGLKAGERIVVNGLQRVRPGEPVTPREVPMAGQPGRFAGDGPPADGGPSGTPAARQPKQV</sequence>
<protein>
    <submittedName>
        <fullName evidence="9">Efflux RND transporter periplasmic adaptor subunit</fullName>
    </submittedName>
</protein>
<reference evidence="10" key="1">
    <citation type="journal article" date="2019" name="Int. J. Syst. Evol. Microbiol.">
        <title>The Global Catalogue of Microorganisms (GCM) 10K type strain sequencing project: providing services to taxonomists for standard genome sequencing and annotation.</title>
        <authorList>
            <consortium name="The Broad Institute Genomics Platform"/>
            <consortium name="The Broad Institute Genome Sequencing Center for Infectious Disease"/>
            <person name="Wu L."/>
            <person name="Ma J."/>
        </authorList>
    </citation>
    <scope>NUCLEOTIDE SEQUENCE [LARGE SCALE GENOMIC DNA]</scope>
    <source>
        <strain evidence="10">JCM 14330</strain>
    </source>
</reference>
<dbReference type="PANTHER" id="PTHR30158">
    <property type="entry name" value="ACRA/E-RELATED COMPONENT OF DRUG EFFLUX TRANSPORTER"/>
    <property type="match status" value="1"/>
</dbReference>
<dbReference type="Pfam" id="PF25876">
    <property type="entry name" value="HH_MFP_RND"/>
    <property type="match status" value="1"/>
</dbReference>
<evidence type="ECO:0000313" key="9">
    <source>
        <dbReference type="EMBL" id="GAA0491447.1"/>
    </source>
</evidence>
<dbReference type="EMBL" id="BAAAEN010000001">
    <property type="protein sequence ID" value="GAA0491447.1"/>
    <property type="molecule type" value="Genomic_DNA"/>
</dbReference>
<keyword evidence="10" id="KW-1185">Reference proteome</keyword>
<dbReference type="InterPro" id="IPR058626">
    <property type="entry name" value="MdtA-like_b-barrel"/>
</dbReference>
<dbReference type="InterPro" id="IPR006143">
    <property type="entry name" value="RND_pump_MFP"/>
</dbReference>
<dbReference type="InterPro" id="IPR058624">
    <property type="entry name" value="MdtA-like_HH"/>
</dbReference>
<feature type="compositionally biased region" description="Low complexity" evidence="4">
    <location>
        <begin position="387"/>
        <end position="396"/>
    </location>
</feature>
<comment type="similarity">
    <text evidence="2">Belongs to the membrane fusion protein (MFP) (TC 8.A.1) family.</text>
</comment>
<evidence type="ECO:0000259" key="8">
    <source>
        <dbReference type="Pfam" id="PF25967"/>
    </source>
</evidence>
<dbReference type="SUPFAM" id="SSF111369">
    <property type="entry name" value="HlyD-like secretion proteins"/>
    <property type="match status" value="1"/>
</dbReference>
<evidence type="ECO:0000256" key="1">
    <source>
        <dbReference type="ARBA" id="ARBA00004196"/>
    </source>
</evidence>
<dbReference type="InterPro" id="IPR058625">
    <property type="entry name" value="MdtA-like_BSH"/>
</dbReference>
<evidence type="ECO:0000313" key="10">
    <source>
        <dbReference type="Proteomes" id="UP001501706"/>
    </source>
</evidence>
<dbReference type="Gene3D" id="2.40.420.20">
    <property type="match status" value="1"/>
</dbReference>
<evidence type="ECO:0000259" key="7">
    <source>
        <dbReference type="Pfam" id="PF25944"/>
    </source>
</evidence>
<feature type="coiled-coil region" evidence="3">
    <location>
        <begin position="148"/>
        <end position="178"/>
    </location>
</feature>
<comment type="subcellular location">
    <subcellularLocation>
        <location evidence="1">Cell envelope</location>
    </subcellularLocation>
</comment>
<evidence type="ECO:0000259" key="6">
    <source>
        <dbReference type="Pfam" id="PF25917"/>
    </source>
</evidence>
<dbReference type="Pfam" id="PF25944">
    <property type="entry name" value="Beta-barrel_RND"/>
    <property type="match status" value="1"/>
</dbReference>
<feature type="domain" description="Multidrug resistance protein MdtA-like barrel-sandwich hybrid" evidence="6">
    <location>
        <begin position="73"/>
        <end position="213"/>
    </location>
</feature>
<feature type="domain" description="Multidrug resistance protein MdtA-like beta-barrel" evidence="7">
    <location>
        <begin position="221"/>
        <end position="301"/>
    </location>
</feature>
<feature type="domain" description="Multidrug resistance protein MdtA-like alpha-helical hairpin" evidence="5">
    <location>
        <begin position="114"/>
        <end position="182"/>
    </location>
</feature>
<dbReference type="PANTHER" id="PTHR30158:SF10">
    <property type="entry name" value="CATION EFFLUX PUMP"/>
    <property type="match status" value="1"/>
</dbReference>
<dbReference type="Pfam" id="PF25917">
    <property type="entry name" value="BSH_RND"/>
    <property type="match status" value="1"/>
</dbReference>
<accession>A0ABP3L561</accession>
<proteinExistence type="inferred from homology"/>
<keyword evidence="3" id="KW-0175">Coiled coil</keyword>
<dbReference type="Gene3D" id="2.40.50.100">
    <property type="match status" value="1"/>
</dbReference>
<dbReference type="Proteomes" id="UP001501706">
    <property type="component" value="Unassembled WGS sequence"/>
</dbReference>
<gene>
    <name evidence="9" type="ORF">GCM10009097_03870</name>
</gene>
<organism evidence="9 10">
    <name type="scientific">Pigmentiphaga daeguensis</name>
    <dbReference type="NCBI Taxonomy" id="414049"/>
    <lineage>
        <taxon>Bacteria</taxon>
        <taxon>Pseudomonadati</taxon>
        <taxon>Pseudomonadota</taxon>
        <taxon>Betaproteobacteria</taxon>
        <taxon>Burkholderiales</taxon>
        <taxon>Alcaligenaceae</taxon>
        <taxon>Pigmentiphaga</taxon>
    </lineage>
</organism>
<dbReference type="Gene3D" id="1.10.287.470">
    <property type="entry name" value="Helix hairpin bin"/>
    <property type="match status" value="1"/>
</dbReference>
<comment type="caution">
    <text evidence="9">The sequence shown here is derived from an EMBL/GenBank/DDBJ whole genome shotgun (WGS) entry which is preliminary data.</text>
</comment>
<dbReference type="Gene3D" id="2.40.30.170">
    <property type="match status" value="1"/>
</dbReference>
<evidence type="ECO:0000259" key="5">
    <source>
        <dbReference type="Pfam" id="PF25876"/>
    </source>
</evidence>
<name>A0ABP3L561_9BURK</name>
<evidence type="ECO:0000256" key="2">
    <source>
        <dbReference type="ARBA" id="ARBA00009477"/>
    </source>
</evidence>
<feature type="region of interest" description="Disordered" evidence="4">
    <location>
        <begin position="372"/>
        <end position="413"/>
    </location>
</feature>
<feature type="domain" description="Multidrug resistance protein MdtA-like C-terminal permuted SH3" evidence="8">
    <location>
        <begin position="308"/>
        <end position="369"/>
    </location>
</feature>
<evidence type="ECO:0000256" key="4">
    <source>
        <dbReference type="SAM" id="MobiDB-lite"/>
    </source>
</evidence>
<evidence type="ECO:0000256" key="3">
    <source>
        <dbReference type="SAM" id="Coils"/>
    </source>
</evidence>
<dbReference type="Pfam" id="PF25967">
    <property type="entry name" value="RND-MFP_C"/>
    <property type="match status" value="1"/>
</dbReference>
<dbReference type="NCBIfam" id="TIGR01730">
    <property type="entry name" value="RND_mfp"/>
    <property type="match status" value="1"/>
</dbReference>